<keyword evidence="3" id="KW-0813">Transport</keyword>
<dbReference type="GO" id="GO:0015562">
    <property type="term" value="F:efflux transmembrane transporter activity"/>
    <property type="evidence" value="ECO:0007669"/>
    <property type="project" value="InterPro"/>
</dbReference>
<dbReference type="PANTHER" id="PTHR30026:SF20">
    <property type="entry name" value="OUTER MEMBRANE PROTEIN TOLC"/>
    <property type="match status" value="1"/>
</dbReference>
<dbReference type="SUPFAM" id="SSF56954">
    <property type="entry name" value="Outer membrane efflux proteins (OEP)"/>
    <property type="match status" value="1"/>
</dbReference>
<reference evidence="10 11" key="1">
    <citation type="submission" date="2019-03" db="EMBL/GenBank/DDBJ databases">
        <title>Genomic Encyclopedia of Type Strains, Phase III (KMG-III): the genomes of soil and plant-associated and newly described type strains.</title>
        <authorList>
            <person name="Whitman W."/>
        </authorList>
    </citation>
    <scope>NUCLEOTIDE SEQUENCE [LARGE SCALE GENOMIC DNA]</scope>
    <source>
        <strain evidence="10 11">CGMCC 1.12801</strain>
    </source>
</reference>
<evidence type="ECO:0000256" key="5">
    <source>
        <dbReference type="ARBA" id="ARBA00022692"/>
    </source>
</evidence>
<sequence>MRTLFIALMVMAISVSVVHAQSKALDRYLDEGLDNNLVLQEKNLSLQRALHAMQVAKSMYLPAVDLDVAYSHAKGGRSIDLPIGDLLNPVYNTLNALTQSQAFPQIGNETINFLPQNYYDAKIRTTMPLLNTDIGYNERIKAATVTLQENEVEIYKRELIKEIKNAYYKYLTAVQIKAVYNSSLSLAQEGLRVNQKLLDAGKGLPAYVIRANSEIAAVEAQLADAEKNIKNAALYFNMLLNREAGSAILEDDLLAQESVWSLAQWEDVDVSNREELKSLTTGIAIQESVVKMNKQYLIPKISGFFDLGSQAEGLKFNDNSRYFMVGLTMKMPIFQGNRNRLKIQEAKVDLAVSKNKKAQAEQQLAMAIEMARNEVLSSFKNFEKAKVQLETASSYQRLIQKGFAAGVNTYMETIDARSQYTTAKLSETVSKLQILMALASLERESATFQIVQ</sequence>
<dbReference type="GO" id="GO:0009279">
    <property type="term" value="C:cell outer membrane"/>
    <property type="evidence" value="ECO:0007669"/>
    <property type="project" value="UniProtKB-SubCell"/>
</dbReference>
<dbReference type="GO" id="GO:1990281">
    <property type="term" value="C:efflux pump complex"/>
    <property type="evidence" value="ECO:0007669"/>
    <property type="project" value="TreeGrafter"/>
</dbReference>
<dbReference type="Pfam" id="PF02321">
    <property type="entry name" value="OEP"/>
    <property type="match status" value="1"/>
</dbReference>
<dbReference type="AlphaFoldDB" id="A0A4R7CZ31"/>
<proteinExistence type="inferred from homology"/>
<dbReference type="Gene3D" id="1.20.1600.10">
    <property type="entry name" value="Outer membrane efflux proteins (OEP)"/>
    <property type="match status" value="1"/>
</dbReference>
<dbReference type="Proteomes" id="UP000294752">
    <property type="component" value="Unassembled WGS sequence"/>
</dbReference>
<evidence type="ECO:0000256" key="1">
    <source>
        <dbReference type="ARBA" id="ARBA00004442"/>
    </source>
</evidence>
<protein>
    <submittedName>
        <fullName evidence="10">Outer membrane protein TolC</fullName>
    </submittedName>
</protein>
<evidence type="ECO:0000256" key="9">
    <source>
        <dbReference type="SAM" id="SignalP"/>
    </source>
</evidence>
<evidence type="ECO:0000256" key="4">
    <source>
        <dbReference type="ARBA" id="ARBA00022452"/>
    </source>
</evidence>
<accession>A0A4R7CZ31</accession>
<dbReference type="InterPro" id="IPR003423">
    <property type="entry name" value="OMP_efflux"/>
</dbReference>
<keyword evidence="8" id="KW-0175">Coiled coil</keyword>
<evidence type="ECO:0000256" key="3">
    <source>
        <dbReference type="ARBA" id="ARBA00022448"/>
    </source>
</evidence>
<keyword evidence="6" id="KW-0472">Membrane</keyword>
<keyword evidence="4" id="KW-1134">Transmembrane beta strand</keyword>
<organism evidence="10 11">
    <name type="scientific">Sphingobacterium paludis</name>
    <dbReference type="NCBI Taxonomy" id="1476465"/>
    <lineage>
        <taxon>Bacteria</taxon>
        <taxon>Pseudomonadati</taxon>
        <taxon>Bacteroidota</taxon>
        <taxon>Sphingobacteriia</taxon>
        <taxon>Sphingobacteriales</taxon>
        <taxon>Sphingobacteriaceae</taxon>
        <taxon>Sphingobacterium</taxon>
    </lineage>
</organism>
<keyword evidence="5" id="KW-0812">Transmembrane</keyword>
<dbReference type="EMBL" id="SNZV01000006">
    <property type="protein sequence ID" value="TDS12415.1"/>
    <property type="molecule type" value="Genomic_DNA"/>
</dbReference>
<evidence type="ECO:0000256" key="8">
    <source>
        <dbReference type="SAM" id="Coils"/>
    </source>
</evidence>
<dbReference type="RefSeq" id="WP_133641034.1">
    <property type="nucleotide sequence ID" value="NZ_SNZV01000006.1"/>
</dbReference>
<dbReference type="PANTHER" id="PTHR30026">
    <property type="entry name" value="OUTER MEMBRANE PROTEIN TOLC"/>
    <property type="match status" value="1"/>
</dbReference>
<keyword evidence="7" id="KW-0998">Cell outer membrane</keyword>
<comment type="caution">
    <text evidence="10">The sequence shown here is derived from an EMBL/GenBank/DDBJ whole genome shotgun (WGS) entry which is preliminary data.</text>
</comment>
<comment type="subcellular location">
    <subcellularLocation>
        <location evidence="1">Cell outer membrane</location>
    </subcellularLocation>
</comment>
<dbReference type="OrthoDB" id="13803at2"/>
<feature type="coiled-coil region" evidence="8">
    <location>
        <begin position="341"/>
        <end position="370"/>
    </location>
</feature>
<comment type="similarity">
    <text evidence="2">Belongs to the outer membrane factor (OMF) (TC 1.B.17) family.</text>
</comment>
<keyword evidence="11" id="KW-1185">Reference proteome</keyword>
<feature type="chain" id="PRO_5020405032" evidence="9">
    <location>
        <begin position="21"/>
        <end position="452"/>
    </location>
</feature>
<evidence type="ECO:0000256" key="2">
    <source>
        <dbReference type="ARBA" id="ARBA00007613"/>
    </source>
</evidence>
<dbReference type="GO" id="GO:0015288">
    <property type="term" value="F:porin activity"/>
    <property type="evidence" value="ECO:0007669"/>
    <property type="project" value="TreeGrafter"/>
</dbReference>
<evidence type="ECO:0000313" key="10">
    <source>
        <dbReference type="EMBL" id="TDS12415.1"/>
    </source>
</evidence>
<feature type="signal peptide" evidence="9">
    <location>
        <begin position="1"/>
        <end position="20"/>
    </location>
</feature>
<keyword evidence="9" id="KW-0732">Signal</keyword>
<evidence type="ECO:0000256" key="6">
    <source>
        <dbReference type="ARBA" id="ARBA00023136"/>
    </source>
</evidence>
<dbReference type="InterPro" id="IPR051906">
    <property type="entry name" value="TolC-like"/>
</dbReference>
<evidence type="ECO:0000256" key="7">
    <source>
        <dbReference type="ARBA" id="ARBA00023237"/>
    </source>
</evidence>
<evidence type="ECO:0000313" key="11">
    <source>
        <dbReference type="Proteomes" id="UP000294752"/>
    </source>
</evidence>
<name>A0A4R7CZ31_9SPHI</name>
<gene>
    <name evidence="10" type="ORF">B0I21_106273</name>
</gene>
<feature type="coiled-coil region" evidence="8">
    <location>
        <begin position="208"/>
        <end position="235"/>
    </location>
</feature>